<keyword evidence="3" id="KW-1185">Reference proteome</keyword>
<evidence type="ECO:0000313" key="2">
    <source>
        <dbReference type="EMBL" id="GIN64578.1"/>
    </source>
</evidence>
<protein>
    <submittedName>
        <fullName evidence="2">Uncharacterized protein</fullName>
    </submittedName>
</protein>
<accession>A0A920BW39</accession>
<reference evidence="2" key="1">
    <citation type="submission" date="2021-03" db="EMBL/GenBank/DDBJ databases">
        <title>Antimicrobial resistance genes in bacteria isolated from Japanese honey, and their potential for conferring macrolide and lincosamide resistance in the American foulbrood pathogen Paenibacillus larvae.</title>
        <authorList>
            <person name="Okamoto M."/>
            <person name="Kumagai M."/>
            <person name="Kanamori H."/>
            <person name="Takamatsu D."/>
        </authorList>
    </citation>
    <scope>NUCLEOTIDE SEQUENCE</scope>
    <source>
        <strain evidence="2">J27TS8</strain>
    </source>
</reference>
<dbReference type="Proteomes" id="UP000682111">
    <property type="component" value="Unassembled WGS sequence"/>
</dbReference>
<organism evidence="2 3">
    <name type="scientific">Robertmurraya siralis</name>
    <dbReference type="NCBI Taxonomy" id="77777"/>
    <lineage>
        <taxon>Bacteria</taxon>
        <taxon>Bacillati</taxon>
        <taxon>Bacillota</taxon>
        <taxon>Bacilli</taxon>
        <taxon>Bacillales</taxon>
        <taxon>Bacillaceae</taxon>
        <taxon>Robertmurraya</taxon>
    </lineage>
</organism>
<name>A0A920BW39_9BACI</name>
<evidence type="ECO:0000256" key="1">
    <source>
        <dbReference type="SAM" id="MobiDB-lite"/>
    </source>
</evidence>
<feature type="compositionally biased region" description="Basic and acidic residues" evidence="1">
    <location>
        <begin position="30"/>
        <end position="41"/>
    </location>
</feature>
<dbReference type="EMBL" id="BORC01000027">
    <property type="protein sequence ID" value="GIN64578.1"/>
    <property type="molecule type" value="Genomic_DNA"/>
</dbReference>
<sequence length="41" mass="4535">MGKPIIRNGMVSIPEYIGDGRQTRGTETSKYPEEEKANAIP</sequence>
<gene>
    <name evidence="2" type="ORF">J27TS8_45710</name>
</gene>
<dbReference type="AlphaFoldDB" id="A0A920BW39"/>
<feature type="region of interest" description="Disordered" evidence="1">
    <location>
        <begin position="16"/>
        <end position="41"/>
    </location>
</feature>
<proteinExistence type="predicted"/>
<comment type="caution">
    <text evidence="2">The sequence shown here is derived from an EMBL/GenBank/DDBJ whole genome shotgun (WGS) entry which is preliminary data.</text>
</comment>
<evidence type="ECO:0000313" key="3">
    <source>
        <dbReference type="Proteomes" id="UP000682111"/>
    </source>
</evidence>